<reference evidence="2" key="2">
    <citation type="journal article" date="2015" name="Data Brief">
        <title>Shoot transcriptome of the giant reed, Arundo donax.</title>
        <authorList>
            <person name="Barrero R.A."/>
            <person name="Guerrero F.D."/>
            <person name="Moolhuijzen P."/>
            <person name="Goolsby J.A."/>
            <person name="Tidwell J."/>
            <person name="Bellgard S.E."/>
            <person name="Bellgard M.I."/>
        </authorList>
    </citation>
    <scope>NUCLEOTIDE SEQUENCE</scope>
    <source>
        <tissue evidence="2">Shoot tissue taken approximately 20 cm above the soil surface</tissue>
    </source>
</reference>
<reference evidence="2" key="1">
    <citation type="submission" date="2014-09" db="EMBL/GenBank/DDBJ databases">
        <authorList>
            <person name="Magalhaes I.L.F."/>
            <person name="Oliveira U."/>
            <person name="Santos F.R."/>
            <person name="Vidigal T.H.D.A."/>
            <person name="Brescovit A.D."/>
            <person name="Santos A.J."/>
        </authorList>
    </citation>
    <scope>NUCLEOTIDE SEQUENCE</scope>
    <source>
        <tissue evidence="2">Shoot tissue taken approximately 20 cm above the soil surface</tissue>
    </source>
</reference>
<evidence type="ECO:0000313" key="2">
    <source>
        <dbReference type="EMBL" id="JAD34670.1"/>
    </source>
</evidence>
<protein>
    <submittedName>
        <fullName evidence="2">Uncharacterized protein</fullName>
    </submittedName>
</protein>
<dbReference type="AlphaFoldDB" id="A0A0A8ZD74"/>
<accession>A0A0A8ZD74</accession>
<sequence length="30" mass="3027">MRGSGGGRRVPDEAAPVPADEGGGEEVARF</sequence>
<organism evidence="2">
    <name type="scientific">Arundo donax</name>
    <name type="common">Giant reed</name>
    <name type="synonym">Donax arundinaceus</name>
    <dbReference type="NCBI Taxonomy" id="35708"/>
    <lineage>
        <taxon>Eukaryota</taxon>
        <taxon>Viridiplantae</taxon>
        <taxon>Streptophyta</taxon>
        <taxon>Embryophyta</taxon>
        <taxon>Tracheophyta</taxon>
        <taxon>Spermatophyta</taxon>
        <taxon>Magnoliopsida</taxon>
        <taxon>Liliopsida</taxon>
        <taxon>Poales</taxon>
        <taxon>Poaceae</taxon>
        <taxon>PACMAD clade</taxon>
        <taxon>Arundinoideae</taxon>
        <taxon>Arundineae</taxon>
        <taxon>Arundo</taxon>
    </lineage>
</organism>
<evidence type="ECO:0000256" key="1">
    <source>
        <dbReference type="SAM" id="MobiDB-lite"/>
    </source>
</evidence>
<name>A0A0A8ZD74_ARUDO</name>
<feature type="region of interest" description="Disordered" evidence="1">
    <location>
        <begin position="1"/>
        <end position="30"/>
    </location>
</feature>
<dbReference type="EMBL" id="GBRH01263225">
    <property type="protein sequence ID" value="JAD34670.1"/>
    <property type="molecule type" value="Transcribed_RNA"/>
</dbReference>
<proteinExistence type="predicted"/>